<name>A0A345Z2G1_9MOLU</name>
<keyword evidence="3" id="KW-1185">Reference proteome</keyword>
<accession>A0A345Z2G1</accession>
<feature type="transmembrane region" description="Helical" evidence="1">
    <location>
        <begin position="7"/>
        <end position="31"/>
    </location>
</feature>
<evidence type="ECO:0000313" key="3">
    <source>
        <dbReference type="Proteomes" id="UP000254792"/>
    </source>
</evidence>
<organism evidence="2 3">
    <name type="scientific">Spiroplasma alleghenense</name>
    <dbReference type="NCBI Taxonomy" id="216931"/>
    <lineage>
        <taxon>Bacteria</taxon>
        <taxon>Bacillati</taxon>
        <taxon>Mycoplasmatota</taxon>
        <taxon>Mollicutes</taxon>
        <taxon>Entomoplasmatales</taxon>
        <taxon>Spiroplasmataceae</taxon>
        <taxon>Spiroplasma</taxon>
    </lineage>
</organism>
<dbReference type="AlphaFoldDB" id="A0A345Z2G1"/>
<dbReference type="RefSeq" id="WP_115557718.1">
    <property type="nucleotide sequence ID" value="NZ_CP031376.1"/>
</dbReference>
<feature type="transmembrane region" description="Helical" evidence="1">
    <location>
        <begin position="76"/>
        <end position="95"/>
    </location>
</feature>
<keyword evidence="1" id="KW-0472">Membrane</keyword>
<protein>
    <submittedName>
        <fullName evidence="2">Uncharacterized protein</fullName>
    </submittedName>
</protein>
<sequence>MKKASKILTIVGTSISVVLALIGMILGIVGITVASDESVAVKGIAMVLFIGLSIAGMILPLLALIFVLMKSTKLNFVGYILAIVTGGFAVLGMLLSGVGVITLLSLASGVATLVGGILGVVSAKK</sequence>
<gene>
    <name evidence="2" type="ORF">SALLE_v1c01140</name>
</gene>
<evidence type="ECO:0000313" key="2">
    <source>
        <dbReference type="EMBL" id="AXK50790.1"/>
    </source>
</evidence>
<keyword evidence="1" id="KW-0812">Transmembrane</keyword>
<keyword evidence="1" id="KW-1133">Transmembrane helix</keyword>
<dbReference type="Proteomes" id="UP000254792">
    <property type="component" value="Chromosome"/>
</dbReference>
<reference evidence="2 3" key="1">
    <citation type="submission" date="2018-07" db="EMBL/GenBank/DDBJ databases">
        <title>Complete genome sequence of Spiroplasma alleghenense PLHS-1 (ATCC 51752).</title>
        <authorList>
            <person name="Chou L."/>
            <person name="Lee T.-Y."/>
            <person name="Tsai Y.-M."/>
            <person name="Kuo C.-H."/>
        </authorList>
    </citation>
    <scope>NUCLEOTIDE SEQUENCE [LARGE SCALE GENOMIC DNA]</scope>
    <source>
        <strain evidence="2 3">PLHS-1</strain>
    </source>
</reference>
<feature type="transmembrane region" description="Helical" evidence="1">
    <location>
        <begin position="101"/>
        <end position="121"/>
    </location>
</feature>
<evidence type="ECO:0000256" key="1">
    <source>
        <dbReference type="SAM" id="Phobius"/>
    </source>
</evidence>
<dbReference type="KEGG" id="salx:SALLE_v1c01140"/>
<feature type="transmembrane region" description="Helical" evidence="1">
    <location>
        <begin position="43"/>
        <end position="69"/>
    </location>
</feature>
<dbReference type="EMBL" id="CP031376">
    <property type="protein sequence ID" value="AXK50790.1"/>
    <property type="molecule type" value="Genomic_DNA"/>
</dbReference>
<proteinExistence type="predicted"/>